<dbReference type="Proteomes" id="UP000887576">
    <property type="component" value="Unplaced"/>
</dbReference>
<dbReference type="WBParaSite" id="JU765_v2.g6595.t1">
    <property type="protein sequence ID" value="JU765_v2.g6595.t1"/>
    <property type="gene ID" value="JU765_v2.g6595"/>
</dbReference>
<reference evidence="2" key="1">
    <citation type="submission" date="2022-11" db="UniProtKB">
        <authorList>
            <consortium name="WormBaseParasite"/>
        </authorList>
    </citation>
    <scope>IDENTIFICATION</scope>
</reference>
<sequence length="84" mass="9624">MIFEAIQWEFFIFIGIVFIVIGILSLIVSLSILLISFMFRQKPNPMPIVNEQVFDDNSNAGNHNETKNDQSNDLNIQNDVKINP</sequence>
<evidence type="ECO:0000313" key="1">
    <source>
        <dbReference type="Proteomes" id="UP000887576"/>
    </source>
</evidence>
<evidence type="ECO:0000313" key="2">
    <source>
        <dbReference type="WBParaSite" id="JU765_v2.g6595.t1"/>
    </source>
</evidence>
<name>A0AC34RGB5_9BILA</name>
<accession>A0AC34RGB5</accession>
<organism evidence="1 2">
    <name type="scientific">Panagrolaimus sp. JU765</name>
    <dbReference type="NCBI Taxonomy" id="591449"/>
    <lineage>
        <taxon>Eukaryota</taxon>
        <taxon>Metazoa</taxon>
        <taxon>Ecdysozoa</taxon>
        <taxon>Nematoda</taxon>
        <taxon>Chromadorea</taxon>
        <taxon>Rhabditida</taxon>
        <taxon>Tylenchina</taxon>
        <taxon>Panagrolaimomorpha</taxon>
        <taxon>Panagrolaimoidea</taxon>
        <taxon>Panagrolaimidae</taxon>
        <taxon>Panagrolaimus</taxon>
    </lineage>
</organism>
<proteinExistence type="predicted"/>
<protein>
    <submittedName>
        <fullName evidence="2">NADH dehydrogenase subunit 3</fullName>
    </submittedName>
</protein>